<keyword evidence="2" id="KW-1185">Reference proteome</keyword>
<sequence length="152" mass="17066">MESVETTVVIPNLLPNKDDSVDLPHPLVPHKSTVTDSFLSLILQARRKSAFWFGPTYLYEERASHTTLRNFSLETTMVVWVLYNSKGMLLRVASKILGFSISTSFTREGAFSSLSAVSDLDASKNSLLITLNTLLLILKAWRALHPMSWRVP</sequence>
<dbReference type="AlphaFoldDB" id="A0A0N7KGC2"/>
<name>A0A0N7KGC2_ORYSJ</name>
<gene>
    <name evidence="1" type="ordered locus">Os02g0819450</name>
    <name evidence="1" type="ORF">OSNPB_020819450</name>
</gene>
<dbReference type="InParanoid" id="A0A0N7KGC2"/>
<proteinExistence type="predicted"/>
<reference evidence="1 2" key="2">
    <citation type="journal article" date="2013" name="Plant Cell Physiol.">
        <title>Rice Annotation Project Database (RAP-DB): an integrative and interactive database for rice genomics.</title>
        <authorList>
            <person name="Sakai H."/>
            <person name="Lee S.S."/>
            <person name="Tanaka T."/>
            <person name="Numa H."/>
            <person name="Kim J."/>
            <person name="Kawahara Y."/>
            <person name="Wakimoto H."/>
            <person name="Yang C.C."/>
            <person name="Iwamoto M."/>
            <person name="Abe T."/>
            <person name="Yamada Y."/>
            <person name="Muto A."/>
            <person name="Inokuchi H."/>
            <person name="Ikemura T."/>
            <person name="Matsumoto T."/>
            <person name="Sasaki T."/>
            <person name="Itoh T."/>
        </authorList>
    </citation>
    <scope>NUCLEOTIDE SEQUENCE [LARGE SCALE GENOMIC DNA]</scope>
    <source>
        <strain evidence="2">cv. Nipponbare</strain>
    </source>
</reference>
<dbReference type="Proteomes" id="UP000059680">
    <property type="component" value="Chromosome 2"/>
</dbReference>
<protein>
    <submittedName>
        <fullName evidence="1">Os02g0819450 protein</fullName>
    </submittedName>
</protein>
<accession>A0A0N7KGC2</accession>
<reference evidence="1 2" key="3">
    <citation type="journal article" date="2013" name="Rice">
        <title>Improvement of the Oryza sativa Nipponbare reference genome using next generation sequence and optical map data.</title>
        <authorList>
            <person name="Kawahara Y."/>
            <person name="de la Bastide M."/>
            <person name="Hamilton J.P."/>
            <person name="Kanamori H."/>
            <person name="McCombie W.R."/>
            <person name="Ouyang S."/>
            <person name="Schwartz D.C."/>
            <person name="Tanaka T."/>
            <person name="Wu J."/>
            <person name="Zhou S."/>
            <person name="Childs K.L."/>
            <person name="Davidson R.M."/>
            <person name="Lin H."/>
            <person name="Quesada-Ocampo L."/>
            <person name="Vaillancourt B."/>
            <person name="Sakai H."/>
            <person name="Lee S.S."/>
            <person name="Kim J."/>
            <person name="Numa H."/>
            <person name="Itoh T."/>
            <person name="Buell C.R."/>
            <person name="Matsumoto T."/>
        </authorList>
    </citation>
    <scope>NUCLEOTIDE SEQUENCE [LARGE SCALE GENOMIC DNA]</scope>
    <source>
        <strain evidence="2">cv. Nipponbare</strain>
    </source>
</reference>
<organism evidence="1 2">
    <name type="scientific">Oryza sativa subsp. japonica</name>
    <name type="common">Rice</name>
    <dbReference type="NCBI Taxonomy" id="39947"/>
    <lineage>
        <taxon>Eukaryota</taxon>
        <taxon>Viridiplantae</taxon>
        <taxon>Streptophyta</taxon>
        <taxon>Embryophyta</taxon>
        <taxon>Tracheophyta</taxon>
        <taxon>Spermatophyta</taxon>
        <taxon>Magnoliopsida</taxon>
        <taxon>Liliopsida</taxon>
        <taxon>Poales</taxon>
        <taxon>Poaceae</taxon>
        <taxon>BOP clade</taxon>
        <taxon>Oryzoideae</taxon>
        <taxon>Oryzeae</taxon>
        <taxon>Oryzinae</taxon>
        <taxon>Oryza</taxon>
        <taxon>Oryza sativa</taxon>
    </lineage>
</organism>
<reference evidence="2" key="1">
    <citation type="journal article" date="2005" name="Nature">
        <title>The map-based sequence of the rice genome.</title>
        <authorList>
            <consortium name="International rice genome sequencing project (IRGSP)"/>
            <person name="Matsumoto T."/>
            <person name="Wu J."/>
            <person name="Kanamori H."/>
            <person name="Katayose Y."/>
            <person name="Fujisawa M."/>
            <person name="Namiki N."/>
            <person name="Mizuno H."/>
            <person name="Yamamoto K."/>
            <person name="Antonio B.A."/>
            <person name="Baba T."/>
            <person name="Sakata K."/>
            <person name="Nagamura Y."/>
            <person name="Aoki H."/>
            <person name="Arikawa K."/>
            <person name="Arita K."/>
            <person name="Bito T."/>
            <person name="Chiden Y."/>
            <person name="Fujitsuka N."/>
            <person name="Fukunaka R."/>
            <person name="Hamada M."/>
            <person name="Harada C."/>
            <person name="Hayashi A."/>
            <person name="Hijishita S."/>
            <person name="Honda M."/>
            <person name="Hosokawa S."/>
            <person name="Ichikawa Y."/>
            <person name="Idonuma A."/>
            <person name="Iijima M."/>
            <person name="Ikeda M."/>
            <person name="Ikeno M."/>
            <person name="Ito K."/>
            <person name="Ito S."/>
            <person name="Ito T."/>
            <person name="Ito Y."/>
            <person name="Ito Y."/>
            <person name="Iwabuchi A."/>
            <person name="Kamiya K."/>
            <person name="Karasawa W."/>
            <person name="Kurita K."/>
            <person name="Katagiri S."/>
            <person name="Kikuta A."/>
            <person name="Kobayashi H."/>
            <person name="Kobayashi N."/>
            <person name="Machita K."/>
            <person name="Maehara T."/>
            <person name="Masukawa M."/>
            <person name="Mizubayashi T."/>
            <person name="Mukai Y."/>
            <person name="Nagasaki H."/>
            <person name="Nagata Y."/>
            <person name="Naito S."/>
            <person name="Nakashima M."/>
            <person name="Nakama Y."/>
            <person name="Nakamichi Y."/>
            <person name="Nakamura M."/>
            <person name="Meguro A."/>
            <person name="Negishi M."/>
            <person name="Ohta I."/>
            <person name="Ohta T."/>
            <person name="Okamoto M."/>
            <person name="Ono N."/>
            <person name="Saji S."/>
            <person name="Sakaguchi M."/>
            <person name="Sakai K."/>
            <person name="Shibata M."/>
            <person name="Shimokawa T."/>
            <person name="Song J."/>
            <person name="Takazaki Y."/>
            <person name="Terasawa K."/>
            <person name="Tsugane M."/>
            <person name="Tsuji K."/>
            <person name="Ueda S."/>
            <person name="Waki K."/>
            <person name="Yamagata H."/>
            <person name="Yamamoto M."/>
            <person name="Yamamoto S."/>
            <person name="Yamane H."/>
            <person name="Yoshiki S."/>
            <person name="Yoshihara R."/>
            <person name="Yukawa K."/>
            <person name="Zhong H."/>
            <person name="Yano M."/>
            <person name="Yuan Q."/>
            <person name="Ouyang S."/>
            <person name="Liu J."/>
            <person name="Jones K.M."/>
            <person name="Gansberger K."/>
            <person name="Moffat K."/>
            <person name="Hill J."/>
            <person name="Bera J."/>
            <person name="Fadrosh D."/>
            <person name="Jin S."/>
            <person name="Johri S."/>
            <person name="Kim M."/>
            <person name="Overton L."/>
            <person name="Reardon M."/>
            <person name="Tsitrin T."/>
            <person name="Vuong H."/>
            <person name="Weaver B."/>
            <person name="Ciecko A."/>
            <person name="Tallon L."/>
            <person name="Jackson J."/>
            <person name="Pai G."/>
            <person name="Aken S.V."/>
            <person name="Utterback T."/>
            <person name="Reidmuller S."/>
            <person name="Feldblyum T."/>
            <person name="Hsiao J."/>
            <person name="Zismann V."/>
            <person name="Iobst S."/>
            <person name="de Vazeille A.R."/>
            <person name="Buell C.R."/>
            <person name="Ying K."/>
            <person name="Li Y."/>
            <person name="Lu T."/>
            <person name="Huang Y."/>
            <person name="Zhao Q."/>
            <person name="Feng Q."/>
            <person name="Zhang L."/>
            <person name="Zhu J."/>
            <person name="Weng Q."/>
            <person name="Mu J."/>
            <person name="Lu Y."/>
            <person name="Fan D."/>
            <person name="Liu Y."/>
            <person name="Guan J."/>
            <person name="Zhang Y."/>
            <person name="Yu S."/>
            <person name="Liu X."/>
            <person name="Zhang Y."/>
            <person name="Hong G."/>
            <person name="Han B."/>
            <person name="Choisne N."/>
            <person name="Demange N."/>
            <person name="Orjeda G."/>
            <person name="Samain S."/>
            <person name="Cattolico L."/>
            <person name="Pelletier E."/>
            <person name="Couloux A."/>
            <person name="Segurens B."/>
            <person name="Wincker P."/>
            <person name="D'Hont A."/>
            <person name="Scarpelli C."/>
            <person name="Weissenbach J."/>
            <person name="Salanoubat M."/>
            <person name="Quetier F."/>
            <person name="Yu Y."/>
            <person name="Kim H.R."/>
            <person name="Rambo T."/>
            <person name="Currie J."/>
            <person name="Collura K."/>
            <person name="Luo M."/>
            <person name="Yang T."/>
            <person name="Ammiraju J.S.S."/>
            <person name="Engler F."/>
            <person name="Soderlund C."/>
            <person name="Wing R.A."/>
            <person name="Palmer L.E."/>
            <person name="de la Bastide M."/>
            <person name="Spiegel L."/>
            <person name="Nascimento L."/>
            <person name="Zutavern T."/>
            <person name="O'Shaughnessy A."/>
            <person name="Dike S."/>
            <person name="Dedhia N."/>
            <person name="Preston R."/>
            <person name="Balija V."/>
            <person name="McCombie W.R."/>
            <person name="Chow T."/>
            <person name="Chen H."/>
            <person name="Chung M."/>
            <person name="Chen C."/>
            <person name="Shaw J."/>
            <person name="Wu H."/>
            <person name="Hsiao K."/>
            <person name="Chao Y."/>
            <person name="Chu M."/>
            <person name="Cheng C."/>
            <person name="Hour A."/>
            <person name="Lee P."/>
            <person name="Lin S."/>
            <person name="Lin Y."/>
            <person name="Liou J."/>
            <person name="Liu S."/>
            <person name="Hsing Y."/>
            <person name="Raghuvanshi S."/>
            <person name="Mohanty A."/>
            <person name="Bharti A.K."/>
            <person name="Gaur A."/>
            <person name="Gupta V."/>
            <person name="Kumar D."/>
            <person name="Ravi V."/>
            <person name="Vij S."/>
            <person name="Kapur A."/>
            <person name="Khurana P."/>
            <person name="Khurana P."/>
            <person name="Khurana J.P."/>
            <person name="Tyagi A.K."/>
            <person name="Gaikwad K."/>
            <person name="Singh A."/>
            <person name="Dalal V."/>
            <person name="Srivastava S."/>
            <person name="Dixit A."/>
            <person name="Pal A.K."/>
            <person name="Ghazi I.A."/>
            <person name="Yadav M."/>
            <person name="Pandit A."/>
            <person name="Bhargava A."/>
            <person name="Sureshbabu K."/>
            <person name="Batra K."/>
            <person name="Sharma T.R."/>
            <person name="Mohapatra T."/>
            <person name="Singh N.K."/>
            <person name="Messing J."/>
            <person name="Nelson A.B."/>
            <person name="Fuks G."/>
            <person name="Kavchok S."/>
            <person name="Keizer G."/>
            <person name="Linton E."/>
            <person name="Llaca V."/>
            <person name="Song R."/>
            <person name="Tanyolac B."/>
            <person name="Young S."/>
            <person name="Ho-Il K."/>
            <person name="Hahn J.H."/>
            <person name="Sangsakoo G."/>
            <person name="Vanavichit A."/>
            <person name="de Mattos Luiz.A.T."/>
            <person name="Zimmer P.D."/>
            <person name="Malone G."/>
            <person name="Dellagostin O."/>
            <person name="de Oliveira A.C."/>
            <person name="Bevan M."/>
            <person name="Bancroft I."/>
            <person name="Minx P."/>
            <person name="Cordum H."/>
            <person name="Wilson R."/>
            <person name="Cheng Z."/>
            <person name="Jin W."/>
            <person name="Jiang J."/>
            <person name="Leong S.A."/>
            <person name="Iwama H."/>
            <person name="Gojobori T."/>
            <person name="Itoh T."/>
            <person name="Niimura Y."/>
            <person name="Fujii Y."/>
            <person name="Habara T."/>
            <person name="Sakai H."/>
            <person name="Sato Y."/>
            <person name="Wilson G."/>
            <person name="Kumar K."/>
            <person name="McCouch S."/>
            <person name="Juretic N."/>
            <person name="Hoen D."/>
            <person name="Wright S."/>
            <person name="Bruskiewich R."/>
            <person name="Bureau T."/>
            <person name="Miyao A."/>
            <person name="Hirochika H."/>
            <person name="Nishikawa T."/>
            <person name="Kadowaki K."/>
            <person name="Sugiura M."/>
            <person name="Burr B."/>
            <person name="Sasaki T."/>
        </authorList>
    </citation>
    <scope>NUCLEOTIDE SEQUENCE [LARGE SCALE GENOMIC DNA]</scope>
    <source>
        <strain evidence="2">cv. Nipponbare</strain>
    </source>
</reference>
<dbReference type="EMBL" id="AP014958">
    <property type="protein sequence ID" value="BAS81609.1"/>
    <property type="molecule type" value="Genomic_DNA"/>
</dbReference>
<evidence type="ECO:0000313" key="1">
    <source>
        <dbReference type="EMBL" id="BAS81609.1"/>
    </source>
</evidence>
<dbReference type="PaxDb" id="39947-A0A0N7KGC2"/>
<dbReference type="Gramene" id="Os02t0819450-00">
    <property type="protein sequence ID" value="Os02t0819450-00"/>
    <property type="gene ID" value="Os02g0819450"/>
</dbReference>
<evidence type="ECO:0000313" key="2">
    <source>
        <dbReference type="Proteomes" id="UP000059680"/>
    </source>
</evidence>